<dbReference type="GO" id="GO:0016787">
    <property type="term" value="F:hydrolase activity"/>
    <property type="evidence" value="ECO:0007669"/>
    <property type="project" value="UniProtKB-KW"/>
</dbReference>
<dbReference type="OrthoDB" id="2287865at2759"/>
<dbReference type="Pfam" id="PF13538">
    <property type="entry name" value="UvrD_C_2"/>
    <property type="match status" value="1"/>
</dbReference>
<dbReference type="GO" id="GO:0006310">
    <property type="term" value="P:DNA recombination"/>
    <property type="evidence" value="ECO:0007669"/>
    <property type="project" value="UniProtKB-KW"/>
</dbReference>
<dbReference type="CDD" id="cd18809">
    <property type="entry name" value="SF1_C_RecD"/>
    <property type="match status" value="1"/>
</dbReference>
<comment type="caution">
    <text evidence="4">The sequence shown here is derived from an EMBL/GenBank/DDBJ whole genome shotgun (WGS) entry which is preliminary data.</text>
</comment>
<dbReference type="Pfam" id="PF05970">
    <property type="entry name" value="PIF1"/>
    <property type="match status" value="1"/>
</dbReference>
<feature type="domain" description="DNA helicase Pif1-like DEAD-box helicase" evidence="2">
    <location>
        <begin position="17"/>
        <end position="99"/>
    </location>
</feature>
<dbReference type="InterPro" id="IPR027785">
    <property type="entry name" value="UvrD-like_helicase_C"/>
</dbReference>
<reference evidence="4" key="1">
    <citation type="submission" date="2020-12" db="EMBL/GenBank/DDBJ databases">
        <title>Metabolic potential, ecology and presence of endohyphal bacteria is reflected in genomic diversity of Mucoromycotina.</title>
        <authorList>
            <person name="Muszewska A."/>
            <person name="Okrasinska A."/>
            <person name="Steczkiewicz K."/>
            <person name="Drgas O."/>
            <person name="Orlowska M."/>
            <person name="Perlinska-Lenart U."/>
            <person name="Aleksandrzak-Piekarczyk T."/>
            <person name="Szatraj K."/>
            <person name="Zielenkiewicz U."/>
            <person name="Pilsyk S."/>
            <person name="Malc E."/>
            <person name="Mieczkowski P."/>
            <person name="Kruszewska J.S."/>
            <person name="Biernat P."/>
            <person name="Pawlowska J."/>
        </authorList>
    </citation>
    <scope>NUCLEOTIDE SEQUENCE</scope>
    <source>
        <strain evidence="4">WA0000017839</strain>
    </source>
</reference>
<comment type="cofactor">
    <cofactor evidence="1">
        <name>Mg(2+)</name>
        <dbReference type="ChEBI" id="CHEBI:18420"/>
    </cofactor>
</comment>
<keyword evidence="1" id="KW-0227">DNA damage</keyword>
<dbReference type="GO" id="GO:0005524">
    <property type="term" value="F:ATP binding"/>
    <property type="evidence" value="ECO:0007669"/>
    <property type="project" value="UniProtKB-KW"/>
</dbReference>
<dbReference type="EC" id="5.6.2.3" evidence="1"/>
<protein>
    <recommendedName>
        <fullName evidence="1">ATP-dependent DNA helicase</fullName>
        <ecNumber evidence="1">5.6.2.3</ecNumber>
    </recommendedName>
</protein>
<dbReference type="InterPro" id="IPR010285">
    <property type="entry name" value="DNA_helicase_pif1-like_DEAD"/>
</dbReference>
<dbReference type="PANTHER" id="PTHR47642">
    <property type="entry name" value="ATP-DEPENDENT DNA HELICASE"/>
    <property type="match status" value="1"/>
</dbReference>
<dbReference type="Proteomes" id="UP000603453">
    <property type="component" value="Unassembled WGS sequence"/>
</dbReference>
<dbReference type="PANTHER" id="PTHR47642:SF6">
    <property type="entry name" value="ATP-DEPENDENT DNA HELICASE"/>
    <property type="match status" value="1"/>
</dbReference>
<dbReference type="GO" id="GO:0043139">
    <property type="term" value="F:5'-3' DNA helicase activity"/>
    <property type="evidence" value="ECO:0007669"/>
    <property type="project" value="UniProtKB-EC"/>
</dbReference>
<evidence type="ECO:0000313" key="4">
    <source>
        <dbReference type="EMBL" id="KAG2191490.1"/>
    </source>
</evidence>
<keyword evidence="1" id="KW-0347">Helicase</keyword>
<comment type="catalytic activity">
    <reaction evidence="1">
        <text>ATP + H2O = ADP + phosphate + H(+)</text>
        <dbReference type="Rhea" id="RHEA:13065"/>
        <dbReference type="ChEBI" id="CHEBI:15377"/>
        <dbReference type="ChEBI" id="CHEBI:15378"/>
        <dbReference type="ChEBI" id="CHEBI:30616"/>
        <dbReference type="ChEBI" id="CHEBI:43474"/>
        <dbReference type="ChEBI" id="CHEBI:456216"/>
        <dbReference type="EC" id="5.6.2.3"/>
    </reaction>
</comment>
<keyword evidence="5" id="KW-1185">Reference proteome</keyword>
<evidence type="ECO:0000256" key="1">
    <source>
        <dbReference type="RuleBase" id="RU363044"/>
    </source>
</evidence>
<dbReference type="InterPro" id="IPR036691">
    <property type="entry name" value="Endo/exonu/phosph_ase_sf"/>
</dbReference>
<dbReference type="Gene3D" id="3.40.50.300">
    <property type="entry name" value="P-loop containing nucleotide triphosphate hydrolases"/>
    <property type="match status" value="2"/>
</dbReference>
<dbReference type="EMBL" id="JAEPRD010000405">
    <property type="protein sequence ID" value="KAG2191490.1"/>
    <property type="molecule type" value="Genomic_DNA"/>
</dbReference>
<organism evidence="4 5">
    <name type="scientific">Mucor saturninus</name>
    <dbReference type="NCBI Taxonomy" id="64648"/>
    <lineage>
        <taxon>Eukaryota</taxon>
        <taxon>Fungi</taxon>
        <taxon>Fungi incertae sedis</taxon>
        <taxon>Mucoromycota</taxon>
        <taxon>Mucoromycotina</taxon>
        <taxon>Mucoromycetes</taxon>
        <taxon>Mucorales</taxon>
        <taxon>Mucorineae</taxon>
        <taxon>Mucoraceae</taxon>
        <taxon>Mucor</taxon>
    </lineage>
</organism>
<dbReference type="AlphaFoldDB" id="A0A8H7QGW7"/>
<dbReference type="Gene3D" id="3.60.10.10">
    <property type="entry name" value="Endonuclease/exonuclease/phosphatase"/>
    <property type="match status" value="1"/>
</dbReference>
<dbReference type="GO" id="GO:0006281">
    <property type="term" value="P:DNA repair"/>
    <property type="evidence" value="ECO:0007669"/>
    <property type="project" value="UniProtKB-KW"/>
</dbReference>
<keyword evidence="1" id="KW-0067">ATP-binding</keyword>
<proteinExistence type="inferred from homology"/>
<comment type="similarity">
    <text evidence="1">Belongs to the helicase family.</text>
</comment>
<keyword evidence="1" id="KW-0547">Nucleotide-binding</keyword>
<dbReference type="SUPFAM" id="SSF52540">
    <property type="entry name" value="P-loop containing nucleoside triphosphate hydrolases"/>
    <property type="match status" value="2"/>
</dbReference>
<accession>A0A8H7QGW7</accession>
<evidence type="ECO:0000259" key="3">
    <source>
        <dbReference type="Pfam" id="PF13538"/>
    </source>
</evidence>
<evidence type="ECO:0000313" key="5">
    <source>
        <dbReference type="Proteomes" id="UP000603453"/>
    </source>
</evidence>
<dbReference type="InterPro" id="IPR027417">
    <property type="entry name" value="P-loop_NTPase"/>
</dbReference>
<keyword evidence="1" id="KW-0378">Hydrolase</keyword>
<dbReference type="InterPro" id="IPR051055">
    <property type="entry name" value="PIF1_helicase"/>
</dbReference>
<name>A0A8H7QGW7_9FUNG</name>
<keyword evidence="1" id="KW-0234">DNA repair</keyword>
<feature type="domain" description="UvrD-like helicase C-terminal" evidence="3">
    <location>
        <begin position="328"/>
        <end position="372"/>
    </location>
</feature>
<sequence>MFSSDNESVRTFELFRHFVTGGAGVGKSMLIKALYESINVEFDSERDTEINTPIVLLTAPTGKAAFNINGQTLHGAFQLPVNHNLWKDFKIHQLTQIMRQRDDLRFAIALNNMAIGEMTPNDIQLFQSRVLRMTEEEKISLNNGQPIFPHRNVVRNFDQSNVERPICLFHTNAEGGVSVGFDRITGNRPKKFDVDRILASLSDDSTHRLKTLGLLKKLILKIGARYMIVVNIHTSDGLVNGSTGYLVKIDFGTLKNNPASEKKPLRIWLKFSDEKSGAILRKSQVVLRQVNGILDDTWTMIEPSSLIITSDHTTKLQVSRKQFPLVPAEALTTHKSQGGTYKDVVVYDTAKHRMKRSLIYVACSRATTAAGLTLICKNNKFIPPKALSSEKDSDLYKEIQRQPSITLSPTFTFLTTKSHFQVISHNVQSLNAHLNQIINDPVYLSSDIILLNETWNLPTDNFQIPGFQLKSSLNCSDSTRKPIGSCCYVSDSLVGDFSSSSRLFTNNYNTSTISVSIVIVNLTLYCSIYASPDSNQSPDMFLEALSFITEHDYIYIVIARDFNLNFYQDSPKSTTVTSFLNQLGIKSSLPESMSM</sequence>
<dbReference type="GO" id="GO:0000723">
    <property type="term" value="P:telomere maintenance"/>
    <property type="evidence" value="ECO:0007669"/>
    <property type="project" value="InterPro"/>
</dbReference>
<gene>
    <name evidence="4" type="ORF">INT47_013267</name>
</gene>
<dbReference type="SUPFAM" id="SSF56219">
    <property type="entry name" value="DNase I-like"/>
    <property type="match status" value="1"/>
</dbReference>
<keyword evidence="1" id="KW-0233">DNA recombination</keyword>
<evidence type="ECO:0000259" key="2">
    <source>
        <dbReference type="Pfam" id="PF05970"/>
    </source>
</evidence>